<reference evidence="3" key="1">
    <citation type="journal article" date="2019" name="Int. J. Syst. Evol. Microbiol.">
        <title>The Global Catalogue of Microorganisms (GCM) 10K type strain sequencing project: providing services to taxonomists for standard genome sequencing and annotation.</title>
        <authorList>
            <consortium name="The Broad Institute Genomics Platform"/>
            <consortium name="The Broad Institute Genome Sequencing Center for Infectious Disease"/>
            <person name="Wu L."/>
            <person name="Ma J."/>
        </authorList>
    </citation>
    <scope>NUCLEOTIDE SEQUENCE [LARGE SCALE GENOMIC DNA]</scope>
    <source>
        <strain evidence="3">NBRC 112502</strain>
    </source>
</reference>
<organism evidence="2 3">
    <name type="scientific">Acidocella aquatica</name>
    <dbReference type="NCBI Taxonomy" id="1922313"/>
    <lineage>
        <taxon>Bacteria</taxon>
        <taxon>Pseudomonadati</taxon>
        <taxon>Pseudomonadota</taxon>
        <taxon>Alphaproteobacteria</taxon>
        <taxon>Acetobacterales</taxon>
        <taxon>Acidocellaceae</taxon>
        <taxon>Acidocella</taxon>
    </lineage>
</organism>
<sequence length="371" mass="38404">MDGSKSFLNRRAMLATAAAAGLIALLPLTAQAAALTGVDALDTPSILVKSPASVLLVAITRAGNRLVAVGEHGVIIYSDDDGVSWTQGQVPVNVTLTCVAFATPQLGWAAGHFGAILVTADGGKTWTMQLNGLQANQLTLQAAQDPSVASSTCPCAPLAVARAAHFMDEGPDKPFLSMLVLSPQHVMVFGAYRMTMVTTDGGKTWADWSLHIYDKYSHNIYGAAVIGADYYLCGEQGLVFCSTDAGNTFLPLAPTTSVTLFGILGARDGSLVVFGVAGACLRSTDGGKSWTTIALASQDDITSGRVLRSGTVVLITEAGALFKSTDNGATFTAVPGVTTLPFFDIEEAAGDELIIVGGAGVTRLSEKILNS</sequence>
<dbReference type="InterPro" id="IPR015943">
    <property type="entry name" value="WD40/YVTN_repeat-like_dom_sf"/>
</dbReference>
<dbReference type="Gene3D" id="2.130.10.10">
    <property type="entry name" value="YVTN repeat-like/Quinoprotein amine dehydrogenase"/>
    <property type="match status" value="2"/>
</dbReference>
<protein>
    <recommendedName>
        <fullName evidence="4">Photosynthesis system II assembly factor Ycf48/Hcf136-like domain-containing protein</fullName>
    </recommendedName>
</protein>
<dbReference type="EMBL" id="BSOS01000005">
    <property type="protein sequence ID" value="GLR65457.1"/>
    <property type="molecule type" value="Genomic_DNA"/>
</dbReference>
<feature type="signal peptide" evidence="1">
    <location>
        <begin position="1"/>
        <end position="32"/>
    </location>
</feature>
<name>A0ABQ6A2C2_9PROT</name>
<keyword evidence="1" id="KW-0732">Signal</keyword>
<keyword evidence="3" id="KW-1185">Reference proteome</keyword>
<evidence type="ECO:0000313" key="3">
    <source>
        <dbReference type="Proteomes" id="UP001156641"/>
    </source>
</evidence>
<dbReference type="PANTHER" id="PTHR47199:SF2">
    <property type="entry name" value="PHOTOSYSTEM II STABILITY_ASSEMBLY FACTOR HCF136, CHLOROPLASTIC"/>
    <property type="match status" value="1"/>
</dbReference>
<evidence type="ECO:0000313" key="2">
    <source>
        <dbReference type="EMBL" id="GLR65457.1"/>
    </source>
</evidence>
<gene>
    <name evidence="2" type="ORF">GCM10010909_01350</name>
</gene>
<proteinExistence type="predicted"/>
<dbReference type="PROSITE" id="PS51318">
    <property type="entry name" value="TAT"/>
    <property type="match status" value="1"/>
</dbReference>
<dbReference type="CDD" id="cd15482">
    <property type="entry name" value="Sialidase_non-viral"/>
    <property type="match status" value="1"/>
</dbReference>
<evidence type="ECO:0000256" key="1">
    <source>
        <dbReference type="SAM" id="SignalP"/>
    </source>
</evidence>
<dbReference type="SUPFAM" id="SSF110296">
    <property type="entry name" value="Oligoxyloglucan reducing end-specific cellobiohydrolase"/>
    <property type="match status" value="2"/>
</dbReference>
<dbReference type="InterPro" id="IPR006311">
    <property type="entry name" value="TAT_signal"/>
</dbReference>
<feature type="chain" id="PRO_5046614225" description="Photosynthesis system II assembly factor Ycf48/Hcf136-like domain-containing protein" evidence="1">
    <location>
        <begin position="33"/>
        <end position="371"/>
    </location>
</feature>
<dbReference type="PANTHER" id="PTHR47199">
    <property type="entry name" value="PHOTOSYSTEM II STABILITY/ASSEMBLY FACTOR HCF136, CHLOROPLASTIC"/>
    <property type="match status" value="1"/>
</dbReference>
<evidence type="ECO:0008006" key="4">
    <source>
        <dbReference type="Google" id="ProtNLM"/>
    </source>
</evidence>
<dbReference type="Proteomes" id="UP001156641">
    <property type="component" value="Unassembled WGS sequence"/>
</dbReference>
<comment type="caution">
    <text evidence="2">The sequence shown here is derived from an EMBL/GenBank/DDBJ whole genome shotgun (WGS) entry which is preliminary data.</text>
</comment>
<dbReference type="RefSeq" id="WP_284255947.1">
    <property type="nucleotide sequence ID" value="NZ_BSOS01000005.1"/>
</dbReference>
<accession>A0ABQ6A2C2</accession>